<dbReference type="Proteomes" id="UP000186698">
    <property type="component" value="Chromosome 5L"/>
</dbReference>
<keyword evidence="3" id="KW-1185">Reference proteome</keyword>
<feature type="region of interest" description="Disordered" evidence="1">
    <location>
        <begin position="20"/>
        <end position="73"/>
    </location>
</feature>
<evidence type="ECO:0000313" key="4">
    <source>
        <dbReference type="RefSeq" id="XP_018119616.1"/>
    </source>
</evidence>
<dbReference type="GeneID" id="108717257"/>
<dbReference type="OrthoDB" id="10489225at2759"/>
<dbReference type="SUPFAM" id="SSF56436">
    <property type="entry name" value="C-type lectin-like"/>
    <property type="match status" value="1"/>
</dbReference>
<evidence type="ECO:0000313" key="3">
    <source>
        <dbReference type="Proteomes" id="UP000186698"/>
    </source>
</evidence>
<organism evidence="3 4">
    <name type="scientific">Xenopus laevis</name>
    <name type="common">African clawed frog</name>
    <dbReference type="NCBI Taxonomy" id="8355"/>
    <lineage>
        <taxon>Eukaryota</taxon>
        <taxon>Metazoa</taxon>
        <taxon>Chordata</taxon>
        <taxon>Craniata</taxon>
        <taxon>Vertebrata</taxon>
        <taxon>Euteleostomi</taxon>
        <taxon>Amphibia</taxon>
        <taxon>Batrachia</taxon>
        <taxon>Anura</taxon>
        <taxon>Pipoidea</taxon>
        <taxon>Pipidae</taxon>
        <taxon>Xenopodinae</taxon>
        <taxon>Xenopus</taxon>
        <taxon>Xenopus</taxon>
    </lineage>
</organism>
<reference evidence="4" key="1">
    <citation type="submission" date="2025-08" db="UniProtKB">
        <authorList>
            <consortium name="RefSeq"/>
        </authorList>
    </citation>
    <scope>IDENTIFICATION</scope>
    <source>
        <strain evidence="4">J_2021</strain>
        <tissue evidence="4">Erythrocytes</tissue>
    </source>
</reference>
<dbReference type="OMA" id="CELMNNS"/>
<dbReference type="InterPro" id="IPR016187">
    <property type="entry name" value="CTDL_fold"/>
</dbReference>
<protein>
    <submittedName>
        <fullName evidence="4">Uncharacterized protein LOC108717257</fullName>
    </submittedName>
</protein>
<name>A0A1L8GCG8_XENLA</name>
<keyword evidence="2" id="KW-0812">Transmembrane</keyword>
<dbReference type="PaxDb" id="8355-A0A1L8GCG8"/>
<gene>
    <name evidence="4" type="primary">LOC108717257</name>
</gene>
<evidence type="ECO:0000256" key="1">
    <source>
        <dbReference type="SAM" id="MobiDB-lite"/>
    </source>
</evidence>
<sequence>MIPVQLVMYELCPQSEAVELSAPESNVTDTEAPGEEERGTCKSHLNGSDSSKDRTDPLLPHAQPEGTHGGANEEQTRCTYCIPTRFNRYKEIFFNHWKICILAGVLVCLVPVVVVPVSVLFSNTEKTSNGNTTLNISRELSPNSSFSLEELDWKSCNGVNVNISNQELSFKGSKDHCAKYQARLLDMNSAKTIQDCIMDKADYWVGQNCELMNNSTCEVFNKIKCEQLHPSTMRRFICTK</sequence>
<dbReference type="AlphaFoldDB" id="A0A1L8GCG8"/>
<evidence type="ECO:0000256" key="2">
    <source>
        <dbReference type="SAM" id="Phobius"/>
    </source>
</evidence>
<proteinExistence type="predicted"/>
<accession>A0A1L8GCG8</accession>
<keyword evidence="2" id="KW-0472">Membrane</keyword>
<dbReference type="KEGG" id="xla:108717257"/>
<dbReference type="Bgee" id="108717257">
    <property type="expression patterns" value="Expressed in egg cell and 5 other cell types or tissues"/>
</dbReference>
<feature type="transmembrane region" description="Helical" evidence="2">
    <location>
        <begin position="99"/>
        <end position="121"/>
    </location>
</feature>
<dbReference type="RefSeq" id="XP_018119616.1">
    <property type="nucleotide sequence ID" value="XM_018264127.2"/>
</dbReference>
<keyword evidence="2" id="KW-1133">Transmembrane helix</keyword>